<protein>
    <submittedName>
        <fullName evidence="2">Glycosyltransferase, exosortase A system-associated</fullName>
    </submittedName>
</protein>
<dbReference type="PANTHER" id="PTHR45947">
    <property type="entry name" value="SULFOQUINOVOSYL TRANSFERASE SQD2"/>
    <property type="match status" value="1"/>
</dbReference>
<reference evidence="3" key="1">
    <citation type="submission" date="2023-07" db="EMBL/GenBank/DDBJ databases">
        <title>Thauera sp. CAU 1555 isolated from sand of Yaerae Beach.</title>
        <authorList>
            <person name="Kim W."/>
        </authorList>
    </citation>
    <scope>NUCLEOTIDE SEQUENCE [LARGE SCALE GENOMIC DNA]</scope>
    <source>
        <strain evidence="3">CAU 1555</strain>
    </source>
</reference>
<evidence type="ECO:0000313" key="2">
    <source>
        <dbReference type="EMBL" id="MBD8504561.1"/>
    </source>
</evidence>
<dbReference type="InterPro" id="IPR050194">
    <property type="entry name" value="Glycosyltransferase_grp1"/>
</dbReference>
<dbReference type="RefSeq" id="WP_187719291.1">
    <property type="nucleotide sequence ID" value="NZ_JACTAH010000002.1"/>
</dbReference>
<organism evidence="2 3">
    <name type="scientific">Thauera sedimentorum</name>
    <dbReference type="NCBI Taxonomy" id="2767595"/>
    <lineage>
        <taxon>Bacteria</taxon>
        <taxon>Pseudomonadati</taxon>
        <taxon>Pseudomonadota</taxon>
        <taxon>Betaproteobacteria</taxon>
        <taxon>Rhodocyclales</taxon>
        <taxon>Zoogloeaceae</taxon>
        <taxon>Thauera</taxon>
    </lineage>
</organism>
<dbReference type="CDD" id="cd03794">
    <property type="entry name" value="GT4_WbuB-like"/>
    <property type="match status" value="1"/>
</dbReference>
<dbReference type="InterPro" id="IPR024004">
    <property type="entry name" value="PEP-CTERM/XrtA_GlycosylTrfase"/>
</dbReference>
<evidence type="ECO:0000313" key="3">
    <source>
        <dbReference type="Proteomes" id="UP000603602"/>
    </source>
</evidence>
<dbReference type="Pfam" id="PF13579">
    <property type="entry name" value="Glyco_trans_4_4"/>
    <property type="match status" value="1"/>
</dbReference>
<dbReference type="Pfam" id="PF13692">
    <property type="entry name" value="Glyco_trans_1_4"/>
    <property type="match status" value="1"/>
</dbReference>
<dbReference type="SUPFAM" id="SSF53756">
    <property type="entry name" value="UDP-Glycosyltransferase/glycogen phosphorylase"/>
    <property type="match status" value="1"/>
</dbReference>
<keyword evidence="3" id="KW-1185">Reference proteome</keyword>
<comment type="caution">
    <text evidence="2">The sequence shown here is derived from an EMBL/GenBank/DDBJ whole genome shotgun (WGS) entry which is preliminary data.</text>
</comment>
<dbReference type="Proteomes" id="UP000603602">
    <property type="component" value="Unassembled WGS sequence"/>
</dbReference>
<proteinExistence type="predicted"/>
<dbReference type="InterPro" id="IPR028098">
    <property type="entry name" value="Glyco_trans_4-like_N"/>
</dbReference>
<dbReference type="NCBIfam" id="TIGR04063">
    <property type="entry name" value="stp3"/>
    <property type="match status" value="1"/>
</dbReference>
<name>A0ABR9BH43_9RHOO</name>
<dbReference type="PANTHER" id="PTHR45947:SF3">
    <property type="entry name" value="SULFOQUINOVOSYL TRANSFERASE SQD2"/>
    <property type="match status" value="1"/>
</dbReference>
<feature type="domain" description="Glycosyltransferase subfamily 4-like N-terminal" evidence="1">
    <location>
        <begin position="16"/>
        <end position="187"/>
    </location>
</feature>
<dbReference type="EMBL" id="JACYTO010000002">
    <property type="protein sequence ID" value="MBD8504561.1"/>
    <property type="molecule type" value="Genomic_DNA"/>
</dbReference>
<gene>
    <name evidence="2" type="ORF">IFO67_16850</name>
</gene>
<sequence length="401" mass="43938">MRILHVLDHSIPLHSGYTFRTAAILREQRALGWETHHLTSPKQGECAASAEDVDGLLFHRCPVPAPAAAGLNELRLMRALESRLEELARALRPDILHAHSPVLNAVPAIRVGRRLGIPVVYEIRAFWEDAAVDHGTTREGSLRYRATRALESWALRRVDHVFTICEGLRRDIVGRGIDAARVTVIPNAVDIEGFQLSGEPDPVLRTRLGLDGATVLGFVGSFYAYEGLDLLLEAMPRLLAAHPALRVLLVGGGPQDAALRAQAAALGIADKVVFTGRVPHAEVSRYYDLIDLLAYPRHSMRLTELVTPLKPLEAMAQGRIFIASDVGGHKELVRDGETGRLFAAGNVPALVAAVGEMLERRADWPTIRVAGRQFVEQVRNWKRSVANYQPAYAGVLGRPPA</sequence>
<dbReference type="Gene3D" id="3.40.50.2000">
    <property type="entry name" value="Glycogen Phosphorylase B"/>
    <property type="match status" value="2"/>
</dbReference>
<accession>A0ABR9BH43</accession>
<evidence type="ECO:0000259" key="1">
    <source>
        <dbReference type="Pfam" id="PF13579"/>
    </source>
</evidence>